<reference evidence="1" key="1">
    <citation type="submission" date="2022-07" db="EMBL/GenBank/DDBJ databases">
        <title>Phylogenomic reconstructions and comparative analyses of Kickxellomycotina fungi.</title>
        <authorList>
            <person name="Reynolds N.K."/>
            <person name="Stajich J.E."/>
            <person name="Barry K."/>
            <person name="Grigoriev I.V."/>
            <person name="Crous P."/>
            <person name="Smith M.E."/>
        </authorList>
    </citation>
    <scope>NUCLEOTIDE SEQUENCE</scope>
    <source>
        <strain evidence="1">Benny 63K</strain>
    </source>
</reference>
<name>A0ACC1IVH2_9FUNG</name>
<keyword evidence="2" id="KW-1185">Reference proteome</keyword>
<proteinExistence type="predicted"/>
<gene>
    <name evidence="1" type="ORF">LPJ66_000681</name>
</gene>
<evidence type="ECO:0000313" key="1">
    <source>
        <dbReference type="EMBL" id="KAJ1901596.1"/>
    </source>
</evidence>
<accession>A0ACC1IVH2</accession>
<protein>
    <submittedName>
        <fullName evidence="1">Uncharacterized protein</fullName>
    </submittedName>
</protein>
<comment type="caution">
    <text evidence="1">The sequence shown here is derived from an EMBL/GenBank/DDBJ whole genome shotgun (WGS) entry which is preliminary data.</text>
</comment>
<organism evidence="1 2">
    <name type="scientific">Kickxella alabastrina</name>
    <dbReference type="NCBI Taxonomy" id="61397"/>
    <lineage>
        <taxon>Eukaryota</taxon>
        <taxon>Fungi</taxon>
        <taxon>Fungi incertae sedis</taxon>
        <taxon>Zoopagomycota</taxon>
        <taxon>Kickxellomycotina</taxon>
        <taxon>Kickxellomycetes</taxon>
        <taxon>Kickxellales</taxon>
        <taxon>Kickxellaceae</taxon>
        <taxon>Kickxella</taxon>
    </lineage>
</organism>
<evidence type="ECO:0000313" key="2">
    <source>
        <dbReference type="Proteomes" id="UP001150581"/>
    </source>
</evidence>
<dbReference type="Proteomes" id="UP001150581">
    <property type="component" value="Unassembled WGS sequence"/>
</dbReference>
<dbReference type="EMBL" id="JANBPG010000022">
    <property type="protein sequence ID" value="KAJ1901596.1"/>
    <property type="molecule type" value="Genomic_DNA"/>
</dbReference>
<sequence>MKLTTALVTIAALVTVGANAQACSSNVVRKEVRSHTTAEWARVTKVVKLLQDSGWFTWFAYLHTANFGTIHGCEIFLPFHRRFLRDFESVGQMYDKQFALPYWDELRDYANPATSTVLSSSYLGGNGQGSDSCVANGIQANWSMGYPNKHCLRRNYNSGTKISAWYSPEFIQSLMSRSTKMSELRPSFEYSLHGSVHLALGGDMVMDWSPNDFAFWVHHANIDRLWFVWQMQNPNQNFWSIEGVDIKGKALTYGTLLPNYNENLLSTMQPGYNNMCFFYDNGSTVSRKRSLHNKRDQRKCLHRPSTQMPSLVEGVFENVDDVPVAADTYVKDTIVASLPKDVLNKWFPTYTAIPATGYNNTIDNVIPPVPALDDTGVHTTTEEAVVSDAYTSAAVSSDDEYLSDVDSSLPEYLSSQEESEYSAIPIPTDESEVNSVQESAVYSEAYVAFDYEENPDIYGIDGVGIKYPMPNPFPLTPQWVAMHNLSPEVIHENYQQAKEFVRDMNVAGYQSPFAKGGQDEVSE</sequence>